<dbReference type="GO" id="GO:0010181">
    <property type="term" value="F:FMN binding"/>
    <property type="evidence" value="ECO:0007669"/>
    <property type="project" value="TreeGrafter"/>
</dbReference>
<evidence type="ECO:0000256" key="9">
    <source>
        <dbReference type="ARBA" id="ARBA00023141"/>
    </source>
</evidence>
<organism evidence="13 14">
    <name type="scientific">Salibacterium halotolerans</name>
    <dbReference type="NCBI Taxonomy" id="1884432"/>
    <lineage>
        <taxon>Bacteria</taxon>
        <taxon>Bacillati</taxon>
        <taxon>Bacillota</taxon>
        <taxon>Bacilli</taxon>
        <taxon>Bacillales</taxon>
        <taxon>Bacillaceae</taxon>
    </lineage>
</organism>
<dbReference type="EMBL" id="FOXD01000005">
    <property type="protein sequence ID" value="SFP41743.1"/>
    <property type="molecule type" value="Genomic_DNA"/>
</dbReference>
<dbReference type="GO" id="GO:0009423">
    <property type="term" value="P:chorismate biosynthetic process"/>
    <property type="evidence" value="ECO:0007669"/>
    <property type="project" value="UniProtKB-UniRule"/>
</dbReference>
<evidence type="ECO:0000313" key="13">
    <source>
        <dbReference type="EMBL" id="SFP41743.1"/>
    </source>
</evidence>
<keyword evidence="14" id="KW-1185">Reference proteome</keyword>
<proteinExistence type="inferred from homology"/>
<dbReference type="PROSITE" id="PS00788">
    <property type="entry name" value="CHORISMATE_SYNTHASE_2"/>
    <property type="match status" value="1"/>
</dbReference>
<dbReference type="PIRSF" id="PIRSF001456">
    <property type="entry name" value="Chorismate_synth"/>
    <property type="match status" value="1"/>
</dbReference>
<dbReference type="PROSITE" id="PS00787">
    <property type="entry name" value="CHORISMATE_SYNTHASE_1"/>
    <property type="match status" value="1"/>
</dbReference>
<feature type="binding site" evidence="11">
    <location>
        <begin position="321"/>
        <end position="325"/>
    </location>
    <ligand>
        <name>FMN</name>
        <dbReference type="ChEBI" id="CHEBI:58210"/>
    </ligand>
</feature>
<dbReference type="InterPro" id="IPR035904">
    <property type="entry name" value="Chorismate_synth_AroC_sf"/>
</dbReference>
<keyword evidence="8 11" id="KW-0521">NADP</keyword>
<evidence type="ECO:0000256" key="3">
    <source>
        <dbReference type="ARBA" id="ARBA00013036"/>
    </source>
</evidence>
<feature type="binding site" evidence="11">
    <location>
        <position position="306"/>
    </location>
    <ligand>
        <name>FMN</name>
        <dbReference type="ChEBI" id="CHEBI:58210"/>
    </ligand>
</feature>
<evidence type="ECO:0000256" key="11">
    <source>
        <dbReference type="HAMAP-Rule" id="MF_00300"/>
    </source>
</evidence>
<dbReference type="STRING" id="1884432.SAMN05518683_10541"/>
<reference evidence="14" key="1">
    <citation type="submission" date="2016-10" db="EMBL/GenBank/DDBJ databases">
        <authorList>
            <person name="Varghese N."/>
            <person name="Submissions S."/>
        </authorList>
    </citation>
    <scope>NUCLEOTIDE SEQUENCE [LARGE SCALE GENOMIC DNA]</scope>
    <source>
        <strain evidence="14">S7</strain>
    </source>
</reference>
<feature type="binding site" evidence="11">
    <location>
        <position position="53"/>
    </location>
    <ligand>
        <name>NADP(+)</name>
        <dbReference type="ChEBI" id="CHEBI:58349"/>
    </ligand>
</feature>
<dbReference type="CDD" id="cd07304">
    <property type="entry name" value="Chorismate_synthase"/>
    <property type="match status" value="1"/>
</dbReference>
<comment type="pathway">
    <text evidence="1 11 12">Metabolic intermediate biosynthesis; chorismate biosynthesis; chorismate from D-erythrose 4-phosphate and phosphoenolpyruvate: step 7/7.</text>
</comment>
<dbReference type="NCBIfam" id="TIGR00033">
    <property type="entry name" value="aroC"/>
    <property type="match status" value="1"/>
</dbReference>
<sequence>MEEGVEYRMRYLTAGESHGPQLTTIVEGVPAGLELVEEDINKELRRRQGGYGRGRRMQIEKDKVQFMSGVRHGRTTGAPITMVVENNDYQSWTGIMGTAPLSEEEEQNVKRRISRPRPGHADLNGAIKYGHRDLRNVLERSSARETTSRVCAGALAKKILHALGMDVGGQVLEIGGIEAENVEYENLTDLKERSEASPVRCLDEDAEEKMKQAIDDAKANGDSIGGVVQTVISGVPAGMGSHVQYDRKLDSKIAGAVVSINAFKGVEVGIGFDAAGMPGSRVHDEIAWDAETGYYRKTNHLGGFEGGMTNGMPVIIQGVMKPIPTLYKPLQSVDIETKEPFNASIERSDSCAVPAASVVMENVISFEVAAAVLDMFGSDRMDAVKQTVNTHKEWARDF</sequence>
<feature type="binding site" evidence="11">
    <location>
        <position position="347"/>
    </location>
    <ligand>
        <name>FMN</name>
        <dbReference type="ChEBI" id="CHEBI:58210"/>
    </ligand>
</feature>
<evidence type="ECO:0000256" key="5">
    <source>
        <dbReference type="ARBA" id="ARBA00022630"/>
    </source>
</evidence>
<dbReference type="AlphaFoldDB" id="A0A1I5Q630"/>
<comment type="subunit">
    <text evidence="11">Homotetramer.</text>
</comment>
<protein>
    <recommendedName>
        <fullName evidence="3 11">Chorismate synthase</fullName>
        <shortName evidence="11">CS</shortName>
        <ecNumber evidence="3 11">4.2.3.5</ecNumber>
    </recommendedName>
    <alternativeName>
        <fullName evidence="11">5-enolpyruvylshikimate-3-phosphate phospholyase</fullName>
    </alternativeName>
</protein>
<accession>A0A1I5Q630</accession>
<dbReference type="SUPFAM" id="SSF103263">
    <property type="entry name" value="Chorismate synthase, AroC"/>
    <property type="match status" value="1"/>
</dbReference>
<feature type="binding site" evidence="11">
    <location>
        <begin position="261"/>
        <end position="262"/>
    </location>
    <ligand>
        <name>FMN</name>
        <dbReference type="ChEBI" id="CHEBI:58210"/>
    </ligand>
</feature>
<comment type="catalytic activity">
    <reaction evidence="11 12">
        <text>5-O-(1-carboxyvinyl)-3-phosphoshikimate = chorismate + phosphate</text>
        <dbReference type="Rhea" id="RHEA:21020"/>
        <dbReference type="ChEBI" id="CHEBI:29748"/>
        <dbReference type="ChEBI" id="CHEBI:43474"/>
        <dbReference type="ChEBI" id="CHEBI:57701"/>
        <dbReference type="EC" id="4.2.3.5"/>
    </reaction>
</comment>
<dbReference type="HAMAP" id="MF_00300">
    <property type="entry name" value="Chorismate_synth"/>
    <property type="match status" value="1"/>
</dbReference>
<evidence type="ECO:0000256" key="12">
    <source>
        <dbReference type="RuleBase" id="RU000605"/>
    </source>
</evidence>
<dbReference type="EC" id="4.2.3.5" evidence="3 11"/>
<keyword evidence="10 11" id="KW-0456">Lyase</keyword>
<feature type="binding site" evidence="11">
    <location>
        <begin position="140"/>
        <end position="142"/>
    </location>
    <ligand>
        <name>FMN</name>
        <dbReference type="ChEBI" id="CHEBI:58210"/>
    </ligand>
</feature>
<dbReference type="InterPro" id="IPR020541">
    <property type="entry name" value="Chorismate_synthase_CS"/>
</dbReference>
<evidence type="ECO:0000256" key="8">
    <source>
        <dbReference type="ARBA" id="ARBA00022857"/>
    </source>
</evidence>
<dbReference type="GO" id="GO:0005829">
    <property type="term" value="C:cytosol"/>
    <property type="evidence" value="ECO:0007669"/>
    <property type="project" value="TreeGrafter"/>
</dbReference>
<comment type="function">
    <text evidence="11">Catalyzes the anti-1,4-elimination of the C-3 phosphate and the C-6 proR hydrogen from 5-enolpyruvylshikimate-3-phosphate (EPSP) to yield chorismate, which is the branch point compound that serves as the starting substrate for the three terminal pathways of aromatic amino acid biosynthesis. This reaction introduces a second double bond into the aromatic ring system.</text>
</comment>
<feature type="binding site" evidence="11">
    <location>
        <position position="47"/>
    </location>
    <ligand>
        <name>NADP(+)</name>
        <dbReference type="ChEBI" id="CHEBI:58349"/>
    </ligand>
</feature>
<keyword evidence="9 11" id="KW-0057">Aromatic amino acid biosynthesis</keyword>
<dbReference type="PANTHER" id="PTHR21085">
    <property type="entry name" value="CHORISMATE SYNTHASE"/>
    <property type="match status" value="1"/>
</dbReference>
<evidence type="ECO:0000256" key="10">
    <source>
        <dbReference type="ARBA" id="ARBA00023239"/>
    </source>
</evidence>
<dbReference type="NCBIfam" id="NF003793">
    <property type="entry name" value="PRK05382.1"/>
    <property type="match status" value="1"/>
</dbReference>
<dbReference type="PROSITE" id="PS00789">
    <property type="entry name" value="CHORISMATE_SYNTHASE_3"/>
    <property type="match status" value="1"/>
</dbReference>
<evidence type="ECO:0000256" key="2">
    <source>
        <dbReference type="ARBA" id="ARBA00008014"/>
    </source>
</evidence>
<evidence type="ECO:0000313" key="14">
    <source>
        <dbReference type="Proteomes" id="UP000198892"/>
    </source>
</evidence>
<dbReference type="InterPro" id="IPR000453">
    <property type="entry name" value="Chorismate_synth"/>
</dbReference>
<dbReference type="GO" id="GO:0009073">
    <property type="term" value="P:aromatic amino acid family biosynthetic process"/>
    <property type="evidence" value="ECO:0007669"/>
    <property type="project" value="UniProtKB-KW"/>
</dbReference>
<gene>
    <name evidence="11" type="primary">aroC</name>
    <name evidence="13" type="ORF">SAMN05518683_10541</name>
</gene>
<dbReference type="GO" id="GO:0004107">
    <property type="term" value="F:chorismate synthase activity"/>
    <property type="evidence" value="ECO:0007669"/>
    <property type="project" value="UniProtKB-UniRule"/>
</dbReference>
<evidence type="ECO:0000256" key="4">
    <source>
        <dbReference type="ARBA" id="ARBA00022605"/>
    </source>
</evidence>
<dbReference type="Gene3D" id="3.60.150.10">
    <property type="entry name" value="Chorismate synthase AroC"/>
    <property type="match status" value="1"/>
</dbReference>
<dbReference type="PANTHER" id="PTHR21085:SF0">
    <property type="entry name" value="CHORISMATE SYNTHASE"/>
    <property type="match status" value="1"/>
</dbReference>
<dbReference type="GO" id="GO:0008652">
    <property type="term" value="P:amino acid biosynthetic process"/>
    <property type="evidence" value="ECO:0007669"/>
    <property type="project" value="UniProtKB-KW"/>
</dbReference>
<dbReference type="Pfam" id="PF01264">
    <property type="entry name" value="Chorismate_synt"/>
    <property type="match status" value="1"/>
</dbReference>
<evidence type="ECO:0000256" key="7">
    <source>
        <dbReference type="ARBA" id="ARBA00022827"/>
    </source>
</evidence>
<dbReference type="FunFam" id="3.60.150.10:FF:000002">
    <property type="entry name" value="Chorismate synthase"/>
    <property type="match status" value="1"/>
</dbReference>
<evidence type="ECO:0000256" key="1">
    <source>
        <dbReference type="ARBA" id="ARBA00005044"/>
    </source>
</evidence>
<keyword evidence="7 11" id="KW-0274">FAD</keyword>
<keyword evidence="4 11" id="KW-0028">Amino-acid biosynthesis</keyword>
<comment type="similarity">
    <text evidence="2 11 12">Belongs to the chorismate synthase family.</text>
</comment>
<name>A0A1I5Q630_9BACI</name>
<dbReference type="Proteomes" id="UP000198892">
    <property type="component" value="Unassembled WGS sequence"/>
</dbReference>
<comment type="cofactor">
    <cofactor evidence="11 12">
        <name>FMNH2</name>
        <dbReference type="ChEBI" id="CHEBI:57618"/>
    </cofactor>
    <text evidence="11 12">Reduced FMN (FMNH(2)).</text>
</comment>
<keyword evidence="5 11" id="KW-0285">Flavoprotein</keyword>
<dbReference type="UniPathway" id="UPA00053">
    <property type="reaction ID" value="UER00090"/>
</dbReference>
<evidence type="ECO:0000256" key="6">
    <source>
        <dbReference type="ARBA" id="ARBA00022643"/>
    </source>
</evidence>
<keyword evidence="6 11" id="KW-0288">FMN</keyword>